<reference evidence="2 3" key="1">
    <citation type="journal article" date="2021" name="Elife">
        <title>Chloroplast acquisition without the gene transfer in kleptoplastic sea slugs, Plakobranchus ocellatus.</title>
        <authorList>
            <person name="Maeda T."/>
            <person name="Takahashi S."/>
            <person name="Yoshida T."/>
            <person name="Shimamura S."/>
            <person name="Takaki Y."/>
            <person name="Nagai Y."/>
            <person name="Toyoda A."/>
            <person name="Suzuki Y."/>
            <person name="Arimoto A."/>
            <person name="Ishii H."/>
            <person name="Satoh N."/>
            <person name="Nishiyama T."/>
            <person name="Hasebe M."/>
            <person name="Maruyama T."/>
            <person name="Minagawa J."/>
            <person name="Obokata J."/>
            <person name="Shigenobu S."/>
        </authorList>
    </citation>
    <scope>NUCLEOTIDE SEQUENCE [LARGE SCALE GENOMIC DNA]</scope>
</reference>
<feature type="signal peptide" evidence="1">
    <location>
        <begin position="1"/>
        <end position="23"/>
    </location>
</feature>
<organism evidence="2 3">
    <name type="scientific">Elysia marginata</name>
    <dbReference type="NCBI Taxonomy" id="1093978"/>
    <lineage>
        <taxon>Eukaryota</taxon>
        <taxon>Metazoa</taxon>
        <taxon>Spiralia</taxon>
        <taxon>Lophotrochozoa</taxon>
        <taxon>Mollusca</taxon>
        <taxon>Gastropoda</taxon>
        <taxon>Heterobranchia</taxon>
        <taxon>Euthyneura</taxon>
        <taxon>Panpulmonata</taxon>
        <taxon>Sacoglossa</taxon>
        <taxon>Placobranchoidea</taxon>
        <taxon>Plakobranchidae</taxon>
        <taxon>Elysia</taxon>
    </lineage>
</organism>
<name>A0AAV4EES1_9GAST</name>
<comment type="caution">
    <text evidence="2">The sequence shown here is derived from an EMBL/GenBank/DDBJ whole genome shotgun (WGS) entry which is preliminary data.</text>
</comment>
<keyword evidence="3" id="KW-1185">Reference proteome</keyword>
<sequence length="173" mass="19367">MAVAGPVFPTVSLLGLNLRTLMAATSTTEDCIQLLCGLGLLATNMDCRQCGDERKEMNDSKRNDDKRWRCTHVETKHAGKSARYVREAFFGVGSQLELKTIIDFLYLYAFEMATCKSITRECGLATEATVNWRNFVRDIFGEHFLQHPARIGGPGLVEIDESAFSKRKAIVLE</sequence>
<dbReference type="Proteomes" id="UP000762676">
    <property type="component" value="Unassembled WGS sequence"/>
</dbReference>
<feature type="chain" id="PRO_5043573626" description="ISXO2-like transposase domain-containing protein" evidence="1">
    <location>
        <begin position="24"/>
        <end position="173"/>
    </location>
</feature>
<evidence type="ECO:0000313" key="2">
    <source>
        <dbReference type="EMBL" id="GFR59132.1"/>
    </source>
</evidence>
<gene>
    <name evidence="2" type="ORF">ElyMa_000049200</name>
</gene>
<accession>A0AAV4EES1</accession>
<evidence type="ECO:0000256" key="1">
    <source>
        <dbReference type="SAM" id="SignalP"/>
    </source>
</evidence>
<evidence type="ECO:0000313" key="3">
    <source>
        <dbReference type="Proteomes" id="UP000762676"/>
    </source>
</evidence>
<evidence type="ECO:0008006" key="4">
    <source>
        <dbReference type="Google" id="ProtNLM"/>
    </source>
</evidence>
<keyword evidence="1" id="KW-0732">Signal</keyword>
<protein>
    <recommendedName>
        <fullName evidence="4">ISXO2-like transposase domain-containing protein</fullName>
    </recommendedName>
</protein>
<dbReference type="EMBL" id="BMAT01000071">
    <property type="protein sequence ID" value="GFR59132.1"/>
    <property type="molecule type" value="Genomic_DNA"/>
</dbReference>
<dbReference type="AlphaFoldDB" id="A0AAV4EES1"/>
<proteinExistence type="predicted"/>